<reference evidence="4" key="2">
    <citation type="submission" date="2021-04" db="EMBL/GenBank/DDBJ databases">
        <authorList>
            <person name="Gilroy R."/>
        </authorList>
    </citation>
    <scope>NUCLEOTIDE SEQUENCE</scope>
    <source>
        <strain evidence="4">CHK33-5263</strain>
    </source>
</reference>
<dbReference type="InterPro" id="IPR001150">
    <property type="entry name" value="Gly_radical"/>
</dbReference>
<feature type="domain" description="Glycine radical" evidence="3">
    <location>
        <begin position="1"/>
        <end position="86"/>
    </location>
</feature>
<sequence>MKAEEEIIMANQRTENLVNMLDAYVGDGGYHLNVNVFNRETLLDAQKHPEKYPQLTIRVSGYAVNFNKLTKEQQDDVIARTIHESM</sequence>
<organism evidence="4 5">
    <name type="scientific">Candidatus Gallimonas intestinigallinarum</name>
    <dbReference type="NCBI Taxonomy" id="2838604"/>
    <lineage>
        <taxon>Bacteria</taxon>
        <taxon>Bacillati</taxon>
        <taxon>Bacillota</taxon>
        <taxon>Clostridia</taxon>
        <taxon>Candidatus Gallimonas</taxon>
    </lineage>
</organism>
<protein>
    <submittedName>
        <fullName evidence="4">Autonomous glycyl radical cofactor GrcA</fullName>
    </submittedName>
</protein>
<reference evidence="4" key="1">
    <citation type="journal article" date="2021" name="PeerJ">
        <title>Extensive microbial diversity within the chicken gut microbiome revealed by metagenomics and culture.</title>
        <authorList>
            <person name="Gilroy R."/>
            <person name="Ravi A."/>
            <person name="Getino M."/>
            <person name="Pursley I."/>
            <person name="Horton D.L."/>
            <person name="Alikhan N.F."/>
            <person name="Baker D."/>
            <person name="Gharbi K."/>
            <person name="Hall N."/>
            <person name="Watson M."/>
            <person name="Adriaenssens E.M."/>
            <person name="Foster-Nyarko E."/>
            <person name="Jarju S."/>
            <person name="Secka A."/>
            <person name="Antonio M."/>
            <person name="Oren A."/>
            <person name="Chaudhuri R.R."/>
            <person name="La Ragione R."/>
            <person name="Hildebrand F."/>
            <person name="Pallen M.J."/>
        </authorList>
    </citation>
    <scope>NUCLEOTIDE SEQUENCE</scope>
    <source>
        <strain evidence="4">CHK33-5263</strain>
    </source>
</reference>
<proteinExistence type="predicted"/>
<dbReference type="Proteomes" id="UP000824044">
    <property type="component" value="Unassembled WGS sequence"/>
</dbReference>
<dbReference type="InterPro" id="IPR019777">
    <property type="entry name" value="Form_AcTrfase_GR_CS"/>
</dbReference>
<dbReference type="InterPro" id="IPR050244">
    <property type="entry name" value="Auton_GlycylRad_Cofactor"/>
</dbReference>
<comment type="caution">
    <text evidence="4">The sequence shown here is derived from an EMBL/GenBank/DDBJ whole genome shotgun (WGS) entry which is preliminary data.</text>
</comment>
<dbReference type="GO" id="GO:0005829">
    <property type="term" value="C:cytosol"/>
    <property type="evidence" value="ECO:0007669"/>
    <property type="project" value="TreeGrafter"/>
</dbReference>
<dbReference type="Gene3D" id="3.20.70.20">
    <property type="match status" value="1"/>
</dbReference>
<accession>A0A9D2IVF1</accession>
<name>A0A9D2IVF1_9FIRM</name>
<evidence type="ECO:0000313" key="5">
    <source>
        <dbReference type="Proteomes" id="UP000824044"/>
    </source>
</evidence>
<evidence type="ECO:0000256" key="2">
    <source>
        <dbReference type="PROSITE-ProRule" id="PRU00493"/>
    </source>
</evidence>
<dbReference type="PROSITE" id="PS00850">
    <property type="entry name" value="GLY_RADICAL_1"/>
    <property type="match status" value="1"/>
</dbReference>
<keyword evidence="1 2" id="KW-0556">Organic radical</keyword>
<evidence type="ECO:0000256" key="1">
    <source>
        <dbReference type="ARBA" id="ARBA00022818"/>
    </source>
</evidence>
<evidence type="ECO:0000313" key="4">
    <source>
        <dbReference type="EMBL" id="HIZ24569.1"/>
    </source>
</evidence>
<evidence type="ECO:0000259" key="3">
    <source>
        <dbReference type="PROSITE" id="PS51149"/>
    </source>
</evidence>
<dbReference type="EMBL" id="DXBS01000073">
    <property type="protein sequence ID" value="HIZ24569.1"/>
    <property type="molecule type" value="Genomic_DNA"/>
</dbReference>
<feature type="modified residue" description="Glycine radical" evidence="2">
    <location>
        <position position="61"/>
    </location>
</feature>
<dbReference type="GO" id="GO:0008861">
    <property type="term" value="F:formate C-acetyltransferase activity"/>
    <property type="evidence" value="ECO:0007669"/>
    <property type="project" value="TreeGrafter"/>
</dbReference>
<gene>
    <name evidence="4" type="ORF">H9812_03725</name>
</gene>
<dbReference type="PROSITE" id="PS51149">
    <property type="entry name" value="GLY_RADICAL_2"/>
    <property type="match status" value="1"/>
</dbReference>
<dbReference type="PANTHER" id="PTHR30191:SF0">
    <property type="entry name" value="FORMATE ACETYLTRANSFERASE 1"/>
    <property type="match status" value="1"/>
</dbReference>
<dbReference type="AlphaFoldDB" id="A0A9D2IVF1"/>
<dbReference type="SUPFAM" id="SSF51998">
    <property type="entry name" value="PFL-like glycyl radical enzymes"/>
    <property type="match status" value="1"/>
</dbReference>
<dbReference type="PANTHER" id="PTHR30191">
    <property type="entry name" value="FORMATE ACETYLTRANSFERASE"/>
    <property type="match status" value="1"/>
</dbReference>
<dbReference type="Pfam" id="PF01228">
    <property type="entry name" value="Gly_radical"/>
    <property type="match status" value="1"/>
</dbReference>